<dbReference type="RefSeq" id="WP_380860278.1">
    <property type="nucleotide sequence ID" value="NZ_JBHSKM010000024.1"/>
</dbReference>
<gene>
    <name evidence="1" type="ORF">ACFPQ9_30180</name>
</gene>
<evidence type="ECO:0000313" key="2">
    <source>
        <dbReference type="Proteomes" id="UP001596263"/>
    </source>
</evidence>
<dbReference type="Proteomes" id="UP001596263">
    <property type="component" value="Unassembled WGS sequence"/>
</dbReference>
<name>A0ABW0CSL3_STRCD</name>
<reference evidence="2" key="1">
    <citation type="journal article" date="2019" name="Int. J. Syst. Evol. Microbiol.">
        <title>The Global Catalogue of Microorganisms (GCM) 10K type strain sequencing project: providing services to taxonomists for standard genome sequencing and annotation.</title>
        <authorList>
            <consortium name="The Broad Institute Genomics Platform"/>
            <consortium name="The Broad Institute Genome Sequencing Center for Infectious Disease"/>
            <person name="Wu L."/>
            <person name="Ma J."/>
        </authorList>
    </citation>
    <scope>NUCLEOTIDE SEQUENCE [LARGE SCALE GENOMIC DNA]</scope>
    <source>
        <strain evidence="2">KCTC 42586</strain>
    </source>
</reference>
<evidence type="ECO:0000313" key="1">
    <source>
        <dbReference type="EMBL" id="MFC5218112.1"/>
    </source>
</evidence>
<organism evidence="1 2">
    <name type="scientific">Streptomyces coerulescens</name>
    <dbReference type="NCBI Taxonomy" id="29304"/>
    <lineage>
        <taxon>Bacteria</taxon>
        <taxon>Bacillati</taxon>
        <taxon>Actinomycetota</taxon>
        <taxon>Actinomycetes</taxon>
        <taxon>Kitasatosporales</taxon>
        <taxon>Streptomycetaceae</taxon>
        <taxon>Streptomyces</taxon>
    </lineage>
</organism>
<keyword evidence="2" id="KW-1185">Reference proteome</keyword>
<comment type="caution">
    <text evidence="1">The sequence shown here is derived from an EMBL/GenBank/DDBJ whole genome shotgun (WGS) entry which is preliminary data.</text>
</comment>
<proteinExistence type="predicted"/>
<accession>A0ABW0CSL3</accession>
<sequence>MQTDPDQWNDLIAEWDEIRQGYHLGDTHRTVLECARNLEESVAAAGPDTALWVLGLVLIGPYVVHARPDAAAEARVLKALDSVERALGQTDCAHEEHPCDGMADDGELDDLQEALEMLAHPQEEDRGTREIWTCPRNLAGIARAFSDA</sequence>
<dbReference type="EMBL" id="JBHSKM010000024">
    <property type="protein sequence ID" value="MFC5218112.1"/>
    <property type="molecule type" value="Genomic_DNA"/>
</dbReference>
<protein>
    <submittedName>
        <fullName evidence="1">Uncharacterized protein</fullName>
    </submittedName>
</protein>